<reference evidence="1" key="1">
    <citation type="submission" date="2023-03" db="EMBL/GenBank/DDBJ databases">
        <title>Actinoallomurus iriomotensis NBRC 103681.</title>
        <authorList>
            <person name="Ichikawa N."/>
            <person name="Sato H."/>
            <person name="Tonouchi N."/>
        </authorList>
    </citation>
    <scope>NUCLEOTIDE SEQUENCE</scope>
    <source>
        <strain evidence="1">NBRC 103681</strain>
    </source>
</reference>
<comment type="caution">
    <text evidence="1">The sequence shown here is derived from an EMBL/GenBank/DDBJ whole genome shotgun (WGS) entry which is preliminary data.</text>
</comment>
<evidence type="ECO:0008006" key="3">
    <source>
        <dbReference type="Google" id="ProtNLM"/>
    </source>
</evidence>
<name>A0A9W6VL69_9ACTN</name>
<dbReference type="SUPFAM" id="SSF55136">
    <property type="entry name" value="Probable bacterial effector-binding domain"/>
    <property type="match status" value="1"/>
</dbReference>
<accession>A0A9W6VL69</accession>
<dbReference type="RefSeq" id="WP_285617435.1">
    <property type="nucleotide sequence ID" value="NZ_BSTJ01000001.1"/>
</dbReference>
<organism evidence="1 2">
    <name type="scientific">Actinoallomurus iriomotensis</name>
    <dbReference type="NCBI Taxonomy" id="478107"/>
    <lineage>
        <taxon>Bacteria</taxon>
        <taxon>Bacillati</taxon>
        <taxon>Actinomycetota</taxon>
        <taxon>Actinomycetes</taxon>
        <taxon>Streptosporangiales</taxon>
        <taxon>Thermomonosporaceae</taxon>
        <taxon>Actinoallomurus</taxon>
    </lineage>
</organism>
<sequence length="88" mass="9575">MEPDDAYDFTVADLAGVASAATVVHHGPMEEVVATEQALTRWIDAHGHRAVAYARELHLECPPGSPGRWVTELQAPIESRQPAGSSWR</sequence>
<proteinExistence type="predicted"/>
<evidence type="ECO:0000313" key="1">
    <source>
        <dbReference type="EMBL" id="GLY72395.1"/>
    </source>
</evidence>
<dbReference type="InterPro" id="IPR011256">
    <property type="entry name" value="Reg_factor_effector_dom_sf"/>
</dbReference>
<dbReference type="AlphaFoldDB" id="A0A9W6VL69"/>
<dbReference type="EMBL" id="BSTJ01000001">
    <property type="protein sequence ID" value="GLY72395.1"/>
    <property type="molecule type" value="Genomic_DNA"/>
</dbReference>
<gene>
    <name evidence="1" type="ORF">Airi01_006620</name>
</gene>
<dbReference type="Gene3D" id="3.20.80.10">
    <property type="entry name" value="Regulatory factor, effector binding domain"/>
    <property type="match status" value="1"/>
</dbReference>
<evidence type="ECO:0000313" key="2">
    <source>
        <dbReference type="Proteomes" id="UP001165135"/>
    </source>
</evidence>
<dbReference type="Proteomes" id="UP001165135">
    <property type="component" value="Unassembled WGS sequence"/>
</dbReference>
<protein>
    <recommendedName>
        <fullName evidence="3">GyrI-like small molecule binding domain-containing protein</fullName>
    </recommendedName>
</protein>